<dbReference type="EMBL" id="RBNJ01015397">
    <property type="protein sequence ID" value="RUS24632.1"/>
    <property type="molecule type" value="Genomic_DNA"/>
</dbReference>
<proteinExistence type="predicted"/>
<dbReference type="Pfam" id="PF09818">
    <property type="entry name" value="ABC_ATPase"/>
    <property type="match status" value="2"/>
</dbReference>
<name>A0A433Q4G9_9FUNG</name>
<evidence type="ECO:0000259" key="2">
    <source>
        <dbReference type="Pfam" id="PF09818"/>
    </source>
</evidence>
<dbReference type="InterPro" id="IPR019195">
    <property type="entry name" value="ABC_ATPase_put"/>
</dbReference>
<feature type="domain" description="ATPase of the ABC class N-terminal" evidence="3">
    <location>
        <begin position="65"/>
        <end position="261"/>
    </location>
</feature>
<evidence type="ECO:0000256" key="1">
    <source>
        <dbReference type="SAM" id="MobiDB-lite"/>
    </source>
</evidence>
<gene>
    <name evidence="4" type="ORF">BC938DRAFT_473299</name>
</gene>
<dbReference type="PANTHER" id="PTHR38149">
    <property type="entry name" value="ATPASE"/>
    <property type="match status" value="1"/>
</dbReference>
<dbReference type="AlphaFoldDB" id="A0A433Q4G9"/>
<feature type="region of interest" description="Disordered" evidence="1">
    <location>
        <begin position="28"/>
        <end position="53"/>
    </location>
</feature>
<feature type="domain" description="ATPase of the ABC class C-terminal" evidence="2">
    <location>
        <begin position="345"/>
        <end position="385"/>
    </location>
</feature>
<keyword evidence="5" id="KW-1185">Reference proteome</keyword>
<dbReference type="InterPro" id="IPR046834">
    <property type="entry name" value="ABC_ATPase_C"/>
</dbReference>
<reference evidence="4 5" key="1">
    <citation type="journal article" date="2018" name="New Phytol.">
        <title>Phylogenomics of Endogonaceae and evolution of mycorrhizas within Mucoromycota.</title>
        <authorList>
            <person name="Chang Y."/>
            <person name="Desiro A."/>
            <person name="Na H."/>
            <person name="Sandor L."/>
            <person name="Lipzen A."/>
            <person name="Clum A."/>
            <person name="Barry K."/>
            <person name="Grigoriev I.V."/>
            <person name="Martin F.M."/>
            <person name="Stajich J.E."/>
            <person name="Smith M.E."/>
            <person name="Bonito G."/>
            <person name="Spatafora J.W."/>
        </authorList>
    </citation>
    <scope>NUCLEOTIDE SEQUENCE [LARGE SCALE GENOMIC DNA]</scope>
    <source>
        <strain evidence="4 5">AD002</strain>
    </source>
</reference>
<evidence type="ECO:0000313" key="4">
    <source>
        <dbReference type="EMBL" id="RUS24632.1"/>
    </source>
</evidence>
<dbReference type="PANTHER" id="PTHR38149:SF1">
    <property type="entry name" value="ATPASE"/>
    <property type="match status" value="1"/>
</dbReference>
<feature type="non-terminal residue" evidence="4">
    <location>
        <position position="410"/>
    </location>
</feature>
<evidence type="ECO:0000313" key="5">
    <source>
        <dbReference type="Proteomes" id="UP000274822"/>
    </source>
</evidence>
<protein>
    <submittedName>
        <fullName evidence="4">Uncharacterized protein</fullName>
    </submittedName>
</protein>
<feature type="domain" description="ATPase of the ABC class C-terminal" evidence="2">
    <location>
        <begin position="268"/>
        <end position="316"/>
    </location>
</feature>
<organism evidence="4 5">
    <name type="scientific">Jimgerdemannia flammicorona</name>
    <dbReference type="NCBI Taxonomy" id="994334"/>
    <lineage>
        <taxon>Eukaryota</taxon>
        <taxon>Fungi</taxon>
        <taxon>Fungi incertae sedis</taxon>
        <taxon>Mucoromycota</taxon>
        <taxon>Mucoromycotina</taxon>
        <taxon>Endogonomycetes</taxon>
        <taxon>Endogonales</taxon>
        <taxon>Endogonaceae</taxon>
        <taxon>Jimgerdemannia</taxon>
    </lineage>
</organism>
<accession>A0A433Q4G9</accession>
<comment type="caution">
    <text evidence="4">The sequence shown here is derived from an EMBL/GenBank/DDBJ whole genome shotgun (WGS) entry which is preliminary data.</text>
</comment>
<dbReference type="Proteomes" id="UP000274822">
    <property type="component" value="Unassembled WGS sequence"/>
</dbReference>
<sequence>MLGRGRGAYYKTKYGGGRSRELREASQLSVAESSIGGGGPIRPPTRSARQFGNAGFQDPEIRTYETLHNTLVLLENASYGAYKRIEGRFQFPTFTLFIDHVQSDPYAPPSRIRIRVPQTFAAFPPDLCNPRIRFVDTLSKAIGWPFPTRAWSVAHSFLPLHSFSNVALADYLTRMIWDYVHSQGLDIREAGGGWSGQKGGEFNIDKPGQQVLQRNSVVVRRDCIEMRCTVTLPGKGRSILGRWAAQILTEHLPRLVSSTLVHAALNTAHLRKHIESVEDQESLRGQLKGCGLLAFVRNGAILPRASGASDLPMSGNGVVHIHFLPTIPNYLIFLNNRLNLCRILSQVPFSSPPSMEVEFTLPNAGQVKGMGLPRGVVLITGGGFHVGIQYDWVSETQSWLYLKIVLEYAQ</sequence>
<dbReference type="Pfam" id="PF20446">
    <property type="entry name" value="ABC_N"/>
    <property type="match status" value="1"/>
</dbReference>
<dbReference type="InterPro" id="IPR046833">
    <property type="entry name" value="ABC_N"/>
</dbReference>
<evidence type="ECO:0000259" key="3">
    <source>
        <dbReference type="Pfam" id="PF20446"/>
    </source>
</evidence>